<organism evidence="3 4">
    <name type="scientific">Robbsia andropogonis</name>
    <dbReference type="NCBI Taxonomy" id="28092"/>
    <lineage>
        <taxon>Bacteria</taxon>
        <taxon>Pseudomonadati</taxon>
        <taxon>Pseudomonadota</taxon>
        <taxon>Betaproteobacteria</taxon>
        <taxon>Burkholderiales</taxon>
        <taxon>Burkholderiaceae</taxon>
        <taxon>Robbsia</taxon>
    </lineage>
</organism>
<dbReference type="Pfam" id="PF01757">
    <property type="entry name" value="Acyl_transf_3"/>
    <property type="match status" value="1"/>
</dbReference>
<feature type="transmembrane region" description="Helical" evidence="1">
    <location>
        <begin position="46"/>
        <end position="66"/>
    </location>
</feature>
<keyword evidence="1" id="KW-1133">Transmembrane helix</keyword>
<evidence type="ECO:0000313" key="4">
    <source>
        <dbReference type="Proteomes" id="UP000033618"/>
    </source>
</evidence>
<dbReference type="PANTHER" id="PTHR23028:SF131">
    <property type="entry name" value="BLR2367 PROTEIN"/>
    <property type="match status" value="1"/>
</dbReference>
<keyword evidence="4" id="KW-1185">Reference proteome</keyword>
<feature type="transmembrane region" description="Helical" evidence="1">
    <location>
        <begin position="244"/>
        <end position="267"/>
    </location>
</feature>
<dbReference type="PANTHER" id="PTHR23028">
    <property type="entry name" value="ACETYLTRANSFERASE"/>
    <property type="match status" value="1"/>
</dbReference>
<feature type="transmembrane region" description="Helical" evidence="1">
    <location>
        <begin position="219"/>
        <end position="237"/>
    </location>
</feature>
<gene>
    <name evidence="3" type="ORF">WM40_22745</name>
</gene>
<dbReference type="GO" id="GO:0016747">
    <property type="term" value="F:acyltransferase activity, transferring groups other than amino-acyl groups"/>
    <property type="evidence" value="ECO:0007669"/>
    <property type="project" value="InterPro"/>
</dbReference>
<keyword evidence="1" id="KW-0812">Transmembrane</keyword>
<keyword evidence="1" id="KW-0472">Membrane</keyword>
<feature type="domain" description="Acyltransferase 3" evidence="2">
    <location>
        <begin position="9"/>
        <end position="324"/>
    </location>
</feature>
<dbReference type="GO" id="GO:0016020">
    <property type="term" value="C:membrane"/>
    <property type="evidence" value="ECO:0007669"/>
    <property type="project" value="TreeGrafter"/>
</dbReference>
<dbReference type="EMBL" id="LAQU01000039">
    <property type="protein sequence ID" value="KKB61557.1"/>
    <property type="molecule type" value="Genomic_DNA"/>
</dbReference>
<dbReference type="OrthoDB" id="9814807at2"/>
<evidence type="ECO:0000313" key="3">
    <source>
        <dbReference type="EMBL" id="KKB61557.1"/>
    </source>
</evidence>
<name>A0A0F5JWB9_9BURK</name>
<dbReference type="GO" id="GO:0000271">
    <property type="term" value="P:polysaccharide biosynthetic process"/>
    <property type="evidence" value="ECO:0007669"/>
    <property type="project" value="TreeGrafter"/>
</dbReference>
<evidence type="ECO:0000256" key="1">
    <source>
        <dbReference type="SAM" id="Phobius"/>
    </source>
</evidence>
<dbReference type="InterPro" id="IPR050879">
    <property type="entry name" value="Acyltransferase_3"/>
</dbReference>
<evidence type="ECO:0000259" key="2">
    <source>
        <dbReference type="Pfam" id="PF01757"/>
    </source>
</evidence>
<proteinExistence type="predicted"/>
<protein>
    <recommendedName>
        <fullName evidence="2">Acyltransferase 3 domain-containing protein</fullName>
    </recommendedName>
</protein>
<feature type="transmembrane region" description="Helical" evidence="1">
    <location>
        <begin position="279"/>
        <end position="297"/>
    </location>
</feature>
<dbReference type="STRING" id="28092.WM40_22745"/>
<sequence>MLDSRKFLSIQCLRALAAVVVVAFHASGNVAVYSWHSLIFPAVSRFGEIGVDIFFVISGFVIMLVSHDDVPGWRSARDFAVARITRVVPLYWILTAAFVALLLLVPAAFGNASFSASATVASFLFFPTLNWTGIVAPVLNVGWTLNYEMWFYLLFAAVILTTRHRLVGIALALAITLLAGLLPFDGIALHFYTNPIVLEFLAGCCLGALCRNGRCVPPWLPVVAIAATVALATLGPDMTGRNRLIAYGVPAFAIVASGLAVEHLLRWPRAALVVGDSSYSLYLTHVFTVPVVLKVLQRVDGARHIPGDLVCLTAVLASVFVGIWCYRLVERPVSRLARAVLISPHWSSD</sequence>
<reference evidence="3 4" key="1">
    <citation type="submission" date="2015-03" db="EMBL/GenBank/DDBJ databases">
        <title>Draft Genome Sequence of Burkholderia andropogonis type strain ICMP2807, isolated from Sorghum bicolor.</title>
        <authorList>
            <person name="Lopes-Santos L."/>
            <person name="Castro D.B."/>
            <person name="Ottoboni L.M."/>
            <person name="Park D."/>
            <person name="Weirc B.S."/>
            <person name="Destefano S.A."/>
        </authorList>
    </citation>
    <scope>NUCLEOTIDE SEQUENCE [LARGE SCALE GENOMIC DNA]</scope>
    <source>
        <strain evidence="3 4">ICMP2807</strain>
    </source>
</reference>
<feature type="transmembrane region" description="Helical" evidence="1">
    <location>
        <begin position="87"/>
        <end position="109"/>
    </location>
</feature>
<feature type="transmembrane region" description="Helical" evidence="1">
    <location>
        <begin position="309"/>
        <end position="329"/>
    </location>
</feature>
<dbReference type="InterPro" id="IPR002656">
    <property type="entry name" value="Acyl_transf_3_dom"/>
</dbReference>
<feature type="transmembrane region" description="Helical" evidence="1">
    <location>
        <begin position="12"/>
        <end position="34"/>
    </location>
</feature>
<accession>A0A0F5JWB9</accession>
<comment type="caution">
    <text evidence="3">The sequence shown here is derived from an EMBL/GenBank/DDBJ whole genome shotgun (WGS) entry which is preliminary data.</text>
</comment>
<dbReference type="PATRIC" id="fig|28092.6.peg.5350"/>
<feature type="transmembrane region" description="Helical" evidence="1">
    <location>
        <begin position="166"/>
        <end position="192"/>
    </location>
</feature>
<dbReference type="AlphaFoldDB" id="A0A0F5JWB9"/>
<dbReference type="Proteomes" id="UP000033618">
    <property type="component" value="Unassembled WGS sequence"/>
</dbReference>
<feature type="transmembrane region" description="Helical" evidence="1">
    <location>
        <begin position="129"/>
        <end position="154"/>
    </location>
</feature>